<keyword evidence="2 10" id="KW-0963">Cytoplasm</keyword>
<sequence length="439" mass="47911">MHKVRVIGGGLAGSEAAWQLAERGIGVTLYEMRPMTMTPAHHSGDLGELVCSNSLRAKDLGHAAGLLKEELRRAGSLIMRLADAHAIGAGGALAVDRVGFQRAITEAIETHPLITLQREEIREIPEDGITLVASGPLTSDALSASLKDLTGAEQLYFYDAAAPIVSKESIHMEDAFWQSRYDKGQAEDYLNCPMDEATYANFYRALLEAPWAETKDFEDEVFFEGCMPIETMAARGRDTLRFGPMKPVGLVDPATGETPYAVVQLRHDDAQGQLMNIVGFQTRMRWGAQEDLLKRIPALRDAEIVRYGVMHRNTYMNSPQVLLPTGQLKARPSLLFAGQMTGVEGYIESTAGGLVAGINAARLALEQAPLAFPATTAIGALLAYITSGNGQNFQPMNINFGLLPPLAKRVRNKKERGGKYAERALTDLQTFLQEHNLVS</sequence>
<name>A0A1G6ZB67_PEPNI</name>
<evidence type="ECO:0000259" key="11">
    <source>
        <dbReference type="Pfam" id="PF01134"/>
    </source>
</evidence>
<dbReference type="GO" id="GO:0050660">
    <property type="term" value="F:flavin adenine dinucleotide binding"/>
    <property type="evidence" value="ECO:0007669"/>
    <property type="project" value="UniProtKB-UniRule"/>
</dbReference>
<comment type="catalytic activity">
    <reaction evidence="10">
        <text>uridine(54) in tRNA + (6R)-5,10-methylene-5,6,7,8-tetrahydrofolate + NADH + H(+) = 5-methyluridine(54) in tRNA + (6S)-5,6,7,8-tetrahydrofolate + NAD(+)</text>
        <dbReference type="Rhea" id="RHEA:16873"/>
        <dbReference type="Rhea" id="RHEA-COMP:10167"/>
        <dbReference type="Rhea" id="RHEA-COMP:10193"/>
        <dbReference type="ChEBI" id="CHEBI:15378"/>
        <dbReference type="ChEBI" id="CHEBI:15636"/>
        <dbReference type="ChEBI" id="CHEBI:57453"/>
        <dbReference type="ChEBI" id="CHEBI:57540"/>
        <dbReference type="ChEBI" id="CHEBI:57945"/>
        <dbReference type="ChEBI" id="CHEBI:65315"/>
        <dbReference type="ChEBI" id="CHEBI:74447"/>
        <dbReference type="EC" id="2.1.1.74"/>
    </reaction>
</comment>
<dbReference type="HAMAP" id="MF_01037">
    <property type="entry name" value="TrmFO"/>
    <property type="match status" value="1"/>
</dbReference>
<dbReference type="InterPro" id="IPR004417">
    <property type="entry name" value="TrmFO"/>
</dbReference>
<dbReference type="GO" id="GO:0047151">
    <property type="term" value="F:tRNA (uracil(54)-C5)-methyltransferase activity, 5,10-methylenetetrahydrofolate-dependent"/>
    <property type="evidence" value="ECO:0007669"/>
    <property type="project" value="UniProtKB-UniRule"/>
</dbReference>
<gene>
    <name evidence="10" type="primary">trmFO</name>
    <name evidence="12" type="ORF">SAMN04489866_11243</name>
</gene>
<keyword evidence="6 10" id="KW-0819">tRNA processing</keyword>
<dbReference type="Pfam" id="PF01134">
    <property type="entry name" value="GIDA"/>
    <property type="match status" value="1"/>
</dbReference>
<dbReference type="InterPro" id="IPR002218">
    <property type="entry name" value="MnmG-rel"/>
</dbReference>
<dbReference type="EC" id="2.1.1.74" evidence="10"/>
<comment type="similarity">
    <text evidence="10">Belongs to the MnmG family. TrmFO subfamily.</text>
</comment>
<dbReference type="GO" id="GO:0002098">
    <property type="term" value="P:tRNA wobble uridine modification"/>
    <property type="evidence" value="ECO:0007669"/>
    <property type="project" value="TreeGrafter"/>
</dbReference>
<organism evidence="12 13">
    <name type="scientific">Peptococcus niger</name>
    <dbReference type="NCBI Taxonomy" id="2741"/>
    <lineage>
        <taxon>Bacteria</taxon>
        <taxon>Bacillati</taxon>
        <taxon>Bacillota</taxon>
        <taxon>Clostridia</taxon>
        <taxon>Eubacteriales</taxon>
        <taxon>Peptococcaceae</taxon>
        <taxon>Peptococcus</taxon>
    </lineage>
</organism>
<dbReference type="Gene3D" id="3.50.50.60">
    <property type="entry name" value="FAD/NAD(P)-binding domain"/>
    <property type="match status" value="2"/>
</dbReference>
<dbReference type="PANTHER" id="PTHR11806:SF2">
    <property type="entry name" value="METHYLENETETRAHYDROFOLATE--TRNA-(URACIL-5-)-METHYLTRANSFERASE TRMFO"/>
    <property type="match status" value="1"/>
</dbReference>
<dbReference type="GO" id="GO:0005829">
    <property type="term" value="C:cytosol"/>
    <property type="evidence" value="ECO:0007669"/>
    <property type="project" value="TreeGrafter"/>
</dbReference>
<dbReference type="FunFam" id="3.50.50.60:FF:000035">
    <property type="entry name" value="Methylenetetrahydrofolate--tRNA-(uracil-5-)-methyltransferase TrmFO"/>
    <property type="match status" value="1"/>
</dbReference>
<evidence type="ECO:0000256" key="10">
    <source>
        <dbReference type="HAMAP-Rule" id="MF_01037"/>
    </source>
</evidence>
<evidence type="ECO:0000256" key="3">
    <source>
        <dbReference type="ARBA" id="ARBA00022603"/>
    </source>
</evidence>
<evidence type="ECO:0000256" key="6">
    <source>
        <dbReference type="ARBA" id="ARBA00022694"/>
    </source>
</evidence>
<dbReference type="Proteomes" id="UP000198995">
    <property type="component" value="Unassembled WGS sequence"/>
</dbReference>
<keyword evidence="7 10" id="KW-0274">FAD</keyword>
<keyword evidence="3 10" id="KW-0489">Methyltransferase</keyword>
<evidence type="ECO:0000256" key="9">
    <source>
        <dbReference type="ARBA" id="ARBA00023027"/>
    </source>
</evidence>
<dbReference type="PANTHER" id="PTHR11806">
    <property type="entry name" value="GLUCOSE INHIBITED DIVISION PROTEIN A"/>
    <property type="match status" value="1"/>
</dbReference>
<keyword evidence="13" id="KW-1185">Reference proteome</keyword>
<proteinExistence type="inferred from homology"/>
<dbReference type="NCBIfam" id="TIGR00137">
    <property type="entry name" value="gid_trmFO"/>
    <property type="match status" value="1"/>
</dbReference>
<comment type="catalytic activity">
    <reaction evidence="10">
        <text>uridine(54) in tRNA + (6R)-5,10-methylene-5,6,7,8-tetrahydrofolate + NADPH + H(+) = 5-methyluridine(54) in tRNA + (6S)-5,6,7,8-tetrahydrofolate + NADP(+)</text>
        <dbReference type="Rhea" id="RHEA:62372"/>
        <dbReference type="Rhea" id="RHEA-COMP:10167"/>
        <dbReference type="Rhea" id="RHEA-COMP:10193"/>
        <dbReference type="ChEBI" id="CHEBI:15378"/>
        <dbReference type="ChEBI" id="CHEBI:15636"/>
        <dbReference type="ChEBI" id="CHEBI:57453"/>
        <dbReference type="ChEBI" id="CHEBI:57783"/>
        <dbReference type="ChEBI" id="CHEBI:58349"/>
        <dbReference type="ChEBI" id="CHEBI:65315"/>
        <dbReference type="ChEBI" id="CHEBI:74447"/>
        <dbReference type="EC" id="2.1.1.74"/>
    </reaction>
</comment>
<evidence type="ECO:0000256" key="1">
    <source>
        <dbReference type="ARBA" id="ARBA00001974"/>
    </source>
</evidence>
<dbReference type="EMBL" id="FNAF01000012">
    <property type="protein sequence ID" value="SDD99543.1"/>
    <property type="molecule type" value="Genomic_DNA"/>
</dbReference>
<feature type="domain" description="MnmG N-terminal" evidence="11">
    <location>
        <begin position="3"/>
        <end position="367"/>
    </location>
</feature>
<reference evidence="12 13" key="1">
    <citation type="submission" date="2016-10" db="EMBL/GenBank/DDBJ databases">
        <authorList>
            <person name="de Groot N.N."/>
        </authorList>
    </citation>
    <scope>NUCLEOTIDE SEQUENCE [LARGE SCALE GENOMIC DNA]</scope>
    <source>
        <strain evidence="12 13">DSM 20475</strain>
    </source>
</reference>
<dbReference type="OrthoDB" id="9803114at2"/>
<dbReference type="AlphaFoldDB" id="A0A1G6ZB67"/>
<evidence type="ECO:0000256" key="5">
    <source>
        <dbReference type="ARBA" id="ARBA00022679"/>
    </source>
</evidence>
<comment type="function">
    <text evidence="10">Catalyzes the folate-dependent formation of 5-methyl-uridine at position 54 (M-5-U54) in all tRNAs.</text>
</comment>
<keyword evidence="8 10" id="KW-0521">NADP</keyword>
<comment type="cofactor">
    <cofactor evidence="1 10">
        <name>FAD</name>
        <dbReference type="ChEBI" id="CHEBI:57692"/>
    </cofactor>
</comment>
<dbReference type="STRING" id="2741.SAMN04489866_11243"/>
<dbReference type="InterPro" id="IPR036188">
    <property type="entry name" value="FAD/NAD-bd_sf"/>
</dbReference>
<dbReference type="RefSeq" id="WP_091792244.1">
    <property type="nucleotide sequence ID" value="NZ_FNAF01000012.1"/>
</dbReference>
<accession>A0A1G6ZB67</accession>
<feature type="binding site" evidence="10">
    <location>
        <begin position="8"/>
        <end position="13"/>
    </location>
    <ligand>
        <name>FAD</name>
        <dbReference type="ChEBI" id="CHEBI:57692"/>
    </ligand>
</feature>
<protein>
    <recommendedName>
        <fullName evidence="10">Methylenetetrahydrofolate--tRNA-(uracil-5-)-methyltransferase TrmFO</fullName>
        <ecNumber evidence="10">2.1.1.74</ecNumber>
    </recommendedName>
    <alternativeName>
        <fullName evidence="10">Folate-dependent tRNA (uracil-5-)-methyltransferase</fullName>
    </alternativeName>
    <alternativeName>
        <fullName evidence="10">Folate-dependent tRNA(M-5-U54)-methyltransferase</fullName>
    </alternativeName>
</protein>
<evidence type="ECO:0000313" key="12">
    <source>
        <dbReference type="EMBL" id="SDD99543.1"/>
    </source>
</evidence>
<evidence type="ECO:0000256" key="4">
    <source>
        <dbReference type="ARBA" id="ARBA00022630"/>
    </source>
</evidence>
<dbReference type="SUPFAM" id="SSF51905">
    <property type="entry name" value="FAD/NAD(P)-binding domain"/>
    <property type="match status" value="1"/>
</dbReference>
<keyword evidence="5 10" id="KW-0808">Transferase</keyword>
<keyword evidence="9 10" id="KW-0520">NAD</keyword>
<keyword evidence="4 10" id="KW-0285">Flavoprotein</keyword>
<dbReference type="GO" id="GO:0030488">
    <property type="term" value="P:tRNA methylation"/>
    <property type="evidence" value="ECO:0007669"/>
    <property type="project" value="TreeGrafter"/>
</dbReference>
<evidence type="ECO:0000256" key="8">
    <source>
        <dbReference type="ARBA" id="ARBA00022857"/>
    </source>
</evidence>
<dbReference type="NCBIfam" id="NF003739">
    <property type="entry name" value="PRK05335.1"/>
    <property type="match status" value="1"/>
</dbReference>
<comment type="subcellular location">
    <subcellularLocation>
        <location evidence="10">Cytoplasm</location>
    </subcellularLocation>
</comment>
<dbReference type="InterPro" id="IPR040131">
    <property type="entry name" value="MnmG_N"/>
</dbReference>
<evidence type="ECO:0000256" key="7">
    <source>
        <dbReference type="ARBA" id="ARBA00022827"/>
    </source>
</evidence>
<evidence type="ECO:0000256" key="2">
    <source>
        <dbReference type="ARBA" id="ARBA00022490"/>
    </source>
</evidence>
<evidence type="ECO:0000313" key="13">
    <source>
        <dbReference type="Proteomes" id="UP000198995"/>
    </source>
</evidence>